<dbReference type="SUPFAM" id="SSF51735">
    <property type="entry name" value="NAD(P)-binding Rossmann-fold domains"/>
    <property type="match status" value="1"/>
</dbReference>
<evidence type="ECO:0000313" key="3">
    <source>
        <dbReference type="Proteomes" id="UP001408356"/>
    </source>
</evidence>
<organism evidence="2 3">
    <name type="scientific">Seiridium unicorne</name>
    <dbReference type="NCBI Taxonomy" id="138068"/>
    <lineage>
        <taxon>Eukaryota</taxon>
        <taxon>Fungi</taxon>
        <taxon>Dikarya</taxon>
        <taxon>Ascomycota</taxon>
        <taxon>Pezizomycotina</taxon>
        <taxon>Sordariomycetes</taxon>
        <taxon>Xylariomycetidae</taxon>
        <taxon>Amphisphaeriales</taxon>
        <taxon>Sporocadaceae</taxon>
        <taxon>Seiridium</taxon>
    </lineage>
</organism>
<dbReference type="Pfam" id="PF03446">
    <property type="entry name" value="NAD_binding_2"/>
    <property type="match status" value="1"/>
</dbReference>
<dbReference type="EMBL" id="JARVKF010000003">
    <property type="protein sequence ID" value="KAK9426219.1"/>
    <property type="molecule type" value="Genomic_DNA"/>
</dbReference>
<feature type="domain" description="6-phosphogluconate dehydrogenase NADP-binding" evidence="1">
    <location>
        <begin position="4"/>
        <end position="114"/>
    </location>
</feature>
<dbReference type="Gene3D" id="3.40.50.720">
    <property type="entry name" value="NAD(P)-binding Rossmann-like Domain"/>
    <property type="match status" value="1"/>
</dbReference>
<keyword evidence="3" id="KW-1185">Reference proteome</keyword>
<dbReference type="PANTHER" id="PTHR43580">
    <property type="entry name" value="OXIDOREDUCTASE GLYR1-RELATED"/>
    <property type="match status" value="1"/>
</dbReference>
<protein>
    <recommendedName>
        <fullName evidence="1">6-phosphogluconate dehydrogenase NADP-binding domain-containing protein</fullName>
    </recommendedName>
</protein>
<dbReference type="InterPro" id="IPR006115">
    <property type="entry name" value="6PGDH_NADP-bd"/>
</dbReference>
<accession>A0ABR2VH93</accession>
<dbReference type="PANTHER" id="PTHR43580:SF3">
    <property type="entry name" value="6-PHOSPHOGLUCONATE DEHYDROGENASE FAMILY PROTEIN (AFU_ORTHOLOGUE AFUA_2G11600)"/>
    <property type="match status" value="1"/>
</dbReference>
<dbReference type="InterPro" id="IPR036291">
    <property type="entry name" value="NAD(P)-bd_dom_sf"/>
</dbReference>
<proteinExistence type="predicted"/>
<dbReference type="InterPro" id="IPR051265">
    <property type="entry name" value="HIBADH-related_NP60_sf"/>
</dbReference>
<reference evidence="2 3" key="1">
    <citation type="journal article" date="2024" name="J. Plant Pathol.">
        <title>Sequence and assembly of the genome of Seiridium unicorne, isolate CBS 538.82, causal agent of cypress canker disease.</title>
        <authorList>
            <person name="Scali E."/>
            <person name="Rocca G.D."/>
            <person name="Danti R."/>
            <person name="Garbelotto M."/>
            <person name="Barberini S."/>
            <person name="Baroncelli R."/>
            <person name="Emiliani G."/>
        </authorList>
    </citation>
    <scope>NUCLEOTIDE SEQUENCE [LARGE SCALE GENOMIC DNA]</scope>
    <source>
        <strain evidence="2 3">BM-138-508</strain>
    </source>
</reference>
<evidence type="ECO:0000259" key="1">
    <source>
        <dbReference type="Pfam" id="PF03446"/>
    </source>
</evidence>
<evidence type="ECO:0000313" key="2">
    <source>
        <dbReference type="EMBL" id="KAK9426219.1"/>
    </source>
</evidence>
<dbReference type="Proteomes" id="UP001408356">
    <property type="component" value="Unassembled WGS sequence"/>
</dbReference>
<name>A0ABR2VH93_9PEZI</name>
<comment type="caution">
    <text evidence="2">The sequence shown here is derived from an EMBL/GenBank/DDBJ whole genome shotgun (WGS) entry which is preliminary data.</text>
</comment>
<gene>
    <name evidence="2" type="ORF">SUNI508_12490</name>
</gene>
<sequence>MSPQIAYIGLGNIGRSMSANLVAKGRLDGDKPLILYNRTASRAAALSEKLGSSQTKVVTTVKDAVKPADIIFICLASDKASREVMSLALRNDIVGKVFVEVSSLHPDTAKELGANGHRQR</sequence>